<dbReference type="InterPro" id="IPR016073">
    <property type="entry name" value="Skp1_comp_POZ"/>
</dbReference>
<dbReference type="InterPro" id="IPR036296">
    <property type="entry name" value="SKP1-like_dim_sf"/>
</dbReference>
<evidence type="ECO:0000256" key="2">
    <source>
        <dbReference type="ARBA" id="ARBA00009993"/>
    </source>
</evidence>
<evidence type="ECO:0000256" key="3">
    <source>
        <dbReference type="ARBA" id="ARBA00022786"/>
    </source>
</evidence>
<dbReference type="EMBL" id="JBEDUW010000007">
    <property type="protein sequence ID" value="KAK9913177.1"/>
    <property type="molecule type" value="Genomic_DNA"/>
</dbReference>
<dbReference type="SUPFAM" id="SSF81382">
    <property type="entry name" value="Skp1 dimerisation domain-like"/>
    <property type="match status" value="1"/>
</dbReference>
<dbReference type="InterPro" id="IPR001232">
    <property type="entry name" value="SKP1-like"/>
</dbReference>
<gene>
    <name evidence="5" type="ORF">M0R45_037001</name>
</gene>
<evidence type="ECO:0000313" key="5">
    <source>
        <dbReference type="EMBL" id="KAK9913177.1"/>
    </source>
</evidence>
<name>A0AAW1W285_RUBAR</name>
<dbReference type="PANTHER" id="PTHR11165">
    <property type="entry name" value="SKP1"/>
    <property type="match status" value="1"/>
</dbReference>
<organism evidence="5 6">
    <name type="scientific">Rubus argutus</name>
    <name type="common">Southern blackberry</name>
    <dbReference type="NCBI Taxonomy" id="59490"/>
    <lineage>
        <taxon>Eukaryota</taxon>
        <taxon>Viridiplantae</taxon>
        <taxon>Streptophyta</taxon>
        <taxon>Embryophyta</taxon>
        <taxon>Tracheophyta</taxon>
        <taxon>Spermatophyta</taxon>
        <taxon>Magnoliopsida</taxon>
        <taxon>eudicotyledons</taxon>
        <taxon>Gunneridae</taxon>
        <taxon>Pentapetalae</taxon>
        <taxon>rosids</taxon>
        <taxon>fabids</taxon>
        <taxon>Rosales</taxon>
        <taxon>Rosaceae</taxon>
        <taxon>Rosoideae</taxon>
        <taxon>Rosoideae incertae sedis</taxon>
        <taxon>Rubus</taxon>
    </lineage>
</organism>
<evidence type="ECO:0000256" key="1">
    <source>
        <dbReference type="ARBA" id="ARBA00004906"/>
    </source>
</evidence>
<dbReference type="InterPro" id="IPR016897">
    <property type="entry name" value="SKP1"/>
</dbReference>
<dbReference type="Pfam" id="PF03931">
    <property type="entry name" value="Skp1_POZ"/>
    <property type="match status" value="1"/>
</dbReference>
<comment type="similarity">
    <text evidence="2">Belongs to the SKP1 family.</text>
</comment>
<dbReference type="InterPro" id="IPR011333">
    <property type="entry name" value="SKP1/BTB/POZ_sf"/>
</dbReference>
<evidence type="ECO:0000313" key="6">
    <source>
        <dbReference type="Proteomes" id="UP001457282"/>
    </source>
</evidence>
<dbReference type="SMART" id="SM00512">
    <property type="entry name" value="Skp1"/>
    <property type="match status" value="1"/>
</dbReference>
<protein>
    <recommendedName>
        <fullName evidence="4">SKP1 component POZ domain-containing protein</fullName>
    </recommendedName>
</protein>
<proteinExistence type="inferred from homology"/>
<dbReference type="SUPFAM" id="SSF54695">
    <property type="entry name" value="POZ domain"/>
    <property type="match status" value="1"/>
</dbReference>
<dbReference type="GO" id="GO:0009867">
    <property type="term" value="P:jasmonic acid mediated signaling pathway"/>
    <property type="evidence" value="ECO:0007669"/>
    <property type="project" value="UniProtKB-ARBA"/>
</dbReference>
<sequence>MSWNRSKVLRLKSKDDQVLEADENCMRAMSEVIDNTFTMRGTNNYSSENENNLVLLVERVDSKTLAMVIEWCENHALSRHGKCTTPEQLEAWDAEFIKGLNLYLMFDLSWAARCLRIKELRDHMTKTRIEFLTRPKEVVPDLPKIPYELITKYRLRQSNSFLC</sequence>
<accession>A0AAW1W285</accession>
<reference evidence="5 6" key="1">
    <citation type="journal article" date="2023" name="G3 (Bethesda)">
        <title>A chromosome-length genome assembly and annotation of blackberry (Rubus argutus, cv. 'Hillquist').</title>
        <authorList>
            <person name="Bruna T."/>
            <person name="Aryal R."/>
            <person name="Dudchenko O."/>
            <person name="Sargent D.J."/>
            <person name="Mead D."/>
            <person name="Buti M."/>
            <person name="Cavallini A."/>
            <person name="Hytonen T."/>
            <person name="Andres J."/>
            <person name="Pham M."/>
            <person name="Weisz D."/>
            <person name="Mascagni F."/>
            <person name="Usai G."/>
            <person name="Natali L."/>
            <person name="Bassil N."/>
            <person name="Fernandez G.E."/>
            <person name="Lomsadze A."/>
            <person name="Armour M."/>
            <person name="Olukolu B."/>
            <person name="Poorten T."/>
            <person name="Britton C."/>
            <person name="Davik J."/>
            <person name="Ashrafi H."/>
            <person name="Aiden E.L."/>
            <person name="Borodovsky M."/>
            <person name="Worthington M."/>
        </authorList>
    </citation>
    <scope>NUCLEOTIDE SEQUENCE [LARGE SCALE GENOMIC DNA]</scope>
    <source>
        <strain evidence="5">PI 553951</strain>
    </source>
</reference>
<dbReference type="Gene3D" id="3.30.710.10">
    <property type="entry name" value="Potassium Channel Kv1.1, Chain A"/>
    <property type="match status" value="1"/>
</dbReference>
<dbReference type="Proteomes" id="UP001457282">
    <property type="component" value="Unassembled WGS sequence"/>
</dbReference>
<comment type="pathway">
    <text evidence="1">Protein modification; protein ubiquitination.</text>
</comment>
<dbReference type="AlphaFoldDB" id="A0AAW1W285"/>
<feature type="domain" description="SKP1 component POZ" evidence="4">
    <location>
        <begin position="8"/>
        <end position="75"/>
    </location>
</feature>
<comment type="caution">
    <text evidence="5">The sequence shown here is derived from an EMBL/GenBank/DDBJ whole genome shotgun (WGS) entry which is preliminary data.</text>
</comment>
<evidence type="ECO:0000259" key="4">
    <source>
        <dbReference type="Pfam" id="PF03931"/>
    </source>
</evidence>
<keyword evidence="6" id="KW-1185">Reference proteome</keyword>
<dbReference type="GO" id="GO:0006511">
    <property type="term" value="P:ubiquitin-dependent protein catabolic process"/>
    <property type="evidence" value="ECO:0007669"/>
    <property type="project" value="InterPro"/>
</dbReference>
<keyword evidence="3" id="KW-0833">Ubl conjugation pathway</keyword>